<dbReference type="GO" id="GO:0005886">
    <property type="term" value="C:plasma membrane"/>
    <property type="evidence" value="ECO:0007669"/>
    <property type="project" value="UniProtKB-SubCell"/>
</dbReference>
<accession>A0A640VXF8</accession>
<keyword evidence="7 8" id="KW-0472">Membrane</keyword>
<feature type="transmembrane region" description="Helical" evidence="8">
    <location>
        <begin position="225"/>
        <end position="245"/>
    </location>
</feature>
<reference evidence="9 10" key="1">
    <citation type="submission" date="2019-12" db="EMBL/GenBank/DDBJ databases">
        <title>Roseobacter cerasinus sp. nov., isolated from seawater around aquaculture.</title>
        <authorList>
            <person name="Muramatsu S."/>
            <person name="Takabe Y."/>
            <person name="Mori K."/>
            <person name="Takaichi S."/>
            <person name="Hanada S."/>
        </authorList>
    </citation>
    <scope>NUCLEOTIDE SEQUENCE [LARGE SCALE GENOMIC DNA]</scope>
    <source>
        <strain evidence="9 10">AI77</strain>
    </source>
</reference>
<dbReference type="InterPro" id="IPR052017">
    <property type="entry name" value="TSUP"/>
</dbReference>
<evidence type="ECO:0000313" key="9">
    <source>
        <dbReference type="EMBL" id="GFE52352.1"/>
    </source>
</evidence>
<evidence type="ECO:0000256" key="3">
    <source>
        <dbReference type="ARBA" id="ARBA00022448"/>
    </source>
</evidence>
<dbReference type="AlphaFoldDB" id="A0A640VXF8"/>
<keyword evidence="5 8" id="KW-0812">Transmembrane</keyword>
<evidence type="ECO:0000256" key="2">
    <source>
        <dbReference type="ARBA" id="ARBA00009142"/>
    </source>
</evidence>
<dbReference type="EMBL" id="BLIV01000011">
    <property type="protein sequence ID" value="GFE52352.1"/>
    <property type="molecule type" value="Genomic_DNA"/>
</dbReference>
<dbReference type="Pfam" id="PF01925">
    <property type="entry name" value="TauE"/>
    <property type="match status" value="1"/>
</dbReference>
<feature type="transmembrane region" description="Helical" evidence="8">
    <location>
        <begin position="135"/>
        <end position="159"/>
    </location>
</feature>
<dbReference type="PANTHER" id="PTHR30269:SF37">
    <property type="entry name" value="MEMBRANE TRANSPORTER PROTEIN"/>
    <property type="match status" value="1"/>
</dbReference>
<name>A0A640VXF8_9RHOB</name>
<organism evidence="9 10">
    <name type="scientific">Roseobacter cerasinus</name>
    <dbReference type="NCBI Taxonomy" id="2602289"/>
    <lineage>
        <taxon>Bacteria</taxon>
        <taxon>Pseudomonadati</taxon>
        <taxon>Pseudomonadota</taxon>
        <taxon>Alphaproteobacteria</taxon>
        <taxon>Rhodobacterales</taxon>
        <taxon>Roseobacteraceae</taxon>
        <taxon>Roseobacter</taxon>
    </lineage>
</organism>
<evidence type="ECO:0000256" key="6">
    <source>
        <dbReference type="ARBA" id="ARBA00022989"/>
    </source>
</evidence>
<evidence type="ECO:0000313" key="10">
    <source>
        <dbReference type="Proteomes" id="UP000436522"/>
    </source>
</evidence>
<feature type="transmembrane region" description="Helical" evidence="8">
    <location>
        <begin position="12"/>
        <end position="35"/>
    </location>
</feature>
<dbReference type="InterPro" id="IPR002781">
    <property type="entry name" value="TM_pro_TauE-like"/>
</dbReference>
<comment type="caution">
    <text evidence="9">The sequence shown here is derived from an EMBL/GenBank/DDBJ whole genome shotgun (WGS) entry which is preliminary data.</text>
</comment>
<comment type="similarity">
    <text evidence="2 8">Belongs to the 4-toluene sulfonate uptake permease (TSUP) (TC 2.A.102) family.</text>
</comment>
<evidence type="ECO:0000256" key="8">
    <source>
        <dbReference type="RuleBase" id="RU363041"/>
    </source>
</evidence>
<gene>
    <name evidence="9" type="ORF">So717_41050</name>
</gene>
<feature type="transmembrane region" description="Helical" evidence="8">
    <location>
        <begin position="198"/>
        <end position="218"/>
    </location>
</feature>
<evidence type="ECO:0000256" key="7">
    <source>
        <dbReference type="ARBA" id="ARBA00023136"/>
    </source>
</evidence>
<proteinExistence type="inferred from homology"/>
<evidence type="ECO:0000256" key="1">
    <source>
        <dbReference type="ARBA" id="ARBA00004651"/>
    </source>
</evidence>
<feature type="transmembrane region" description="Helical" evidence="8">
    <location>
        <begin position="42"/>
        <end position="64"/>
    </location>
</feature>
<dbReference type="RefSeq" id="WP_159980889.1">
    <property type="nucleotide sequence ID" value="NZ_BLIV01000011.1"/>
</dbReference>
<keyword evidence="10" id="KW-1185">Reference proteome</keyword>
<dbReference type="PANTHER" id="PTHR30269">
    <property type="entry name" value="TRANSMEMBRANE PROTEIN YFCA"/>
    <property type="match status" value="1"/>
</dbReference>
<evidence type="ECO:0000256" key="4">
    <source>
        <dbReference type="ARBA" id="ARBA00022475"/>
    </source>
</evidence>
<dbReference type="OrthoDB" id="9795324at2"/>
<comment type="subcellular location">
    <subcellularLocation>
        <location evidence="1 8">Cell membrane</location>
        <topology evidence="1 8">Multi-pass membrane protein</topology>
    </subcellularLocation>
</comment>
<keyword evidence="3" id="KW-0813">Transport</keyword>
<protein>
    <recommendedName>
        <fullName evidence="8">Probable membrane transporter protein</fullName>
    </recommendedName>
</protein>
<sequence>MLDLLATPGLVWVLAATFAAGLVYGFSGFGAALVYMPVATAFVAPPLAIGAFAVSALASLVTLVPRAWGQADRPNTLLMIGAAILCAPIGIWVLRTSDTDLIRWVLSGIISVTLILLIAGWRYHAAPSKRVRATIGAAAGVMMGSVGLNGPLVILFQLSGQDSIARSRANTLLFLTLTSLSLVPLMALQGLIGWEAVVLGLVMLVPYAMGTLLGRTLFDPDRERLYRHVAYAVVASAVLIGLPLWSH</sequence>
<keyword evidence="4 8" id="KW-1003">Cell membrane</keyword>
<keyword evidence="6 8" id="KW-1133">Transmembrane helix</keyword>
<feature type="transmembrane region" description="Helical" evidence="8">
    <location>
        <begin position="76"/>
        <end position="94"/>
    </location>
</feature>
<feature type="transmembrane region" description="Helical" evidence="8">
    <location>
        <begin position="171"/>
        <end position="192"/>
    </location>
</feature>
<evidence type="ECO:0000256" key="5">
    <source>
        <dbReference type="ARBA" id="ARBA00022692"/>
    </source>
</evidence>
<feature type="transmembrane region" description="Helical" evidence="8">
    <location>
        <begin position="101"/>
        <end position="123"/>
    </location>
</feature>
<dbReference type="Proteomes" id="UP000436522">
    <property type="component" value="Unassembled WGS sequence"/>
</dbReference>